<evidence type="ECO:0000256" key="5">
    <source>
        <dbReference type="ARBA" id="ARBA00037066"/>
    </source>
</evidence>
<comment type="caution">
    <text evidence="7">The sequence shown here is derived from an EMBL/GenBank/DDBJ whole genome shotgun (WGS) entry which is preliminary data.</text>
</comment>
<dbReference type="PROSITE" id="PS50893">
    <property type="entry name" value="ABC_TRANSPORTER_2"/>
    <property type="match status" value="1"/>
</dbReference>
<evidence type="ECO:0000313" key="8">
    <source>
        <dbReference type="Proteomes" id="UP000644693"/>
    </source>
</evidence>
<accession>A0A918XKH0</accession>
<name>A0A918XKH0_9GAMM</name>
<evidence type="ECO:0000256" key="1">
    <source>
        <dbReference type="ARBA" id="ARBA00022448"/>
    </source>
</evidence>
<keyword evidence="1" id="KW-0813">Transport</keyword>
<dbReference type="InterPro" id="IPR003593">
    <property type="entry name" value="AAA+_ATPase"/>
</dbReference>
<evidence type="ECO:0000313" key="7">
    <source>
        <dbReference type="EMBL" id="GHD35982.1"/>
    </source>
</evidence>
<keyword evidence="3 7" id="KW-0067">ATP-binding</keyword>
<reference evidence="7" key="1">
    <citation type="journal article" date="2014" name="Int. J. Syst. Evol. Microbiol.">
        <title>Complete genome sequence of Corynebacterium casei LMG S-19264T (=DSM 44701T), isolated from a smear-ripened cheese.</title>
        <authorList>
            <consortium name="US DOE Joint Genome Institute (JGI-PGF)"/>
            <person name="Walter F."/>
            <person name="Albersmeier A."/>
            <person name="Kalinowski J."/>
            <person name="Ruckert C."/>
        </authorList>
    </citation>
    <scope>NUCLEOTIDE SEQUENCE</scope>
    <source>
        <strain evidence="7">KCTC 23430</strain>
    </source>
</reference>
<proteinExistence type="predicted"/>
<dbReference type="SMART" id="SM00382">
    <property type="entry name" value="AAA"/>
    <property type="match status" value="1"/>
</dbReference>
<keyword evidence="8" id="KW-1185">Reference proteome</keyword>
<dbReference type="Gene3D" id="3.40.50.300">
    <property type="entry name" value="P-loop containing nucleotide triphosphate hydrolases"/>
    <property type="match status" value="1"/>
</dbReference>
<dbReference type="PANTHER" id="PTHR42794">
    <property type="entry name" value="HEMIN IMPORT ATP-BINDING PROTEIN HMUV"/>
    <property type="match status" value="1"/>
</dbReference>
<keyword evidence="2" id="KW-0547">Nucleotide-binding</keyword>
<dbReference type="PANTHER" id="PTHR42794:SF1">
    <property type="entry name" value="HEMIN IMPORT ATP-BINDING PROTEIN HMUV"/>
    <property type="match status" value="1"/>
</dbReference>
<evidence type="ECO:0000256" key="2">
    <source>
        <dbReference type="ARBA" id="ARBA00022741"/>
    </source>
</evidence>
<reference evidence="7" key="2">
    <citation type="submission" date="2020-09" db="EMBL/GenBank/DDBJ databases">
        <authorList>
            <person name="Sun Q."/>
            <person name="Kim S."/>
        </authorList>
    </citation>
    <scope>NUCLEOTIDE SEQUENCE</scope>
    <source>
        <strain evidence="7">KCTC 23430</strain>
    </source>
</reference>
<dbReference type="GO" id="GO:0005524">
    <property type="term" value="F:ATP binding"/>
    <property type="evidence" value="ECO:0007669"/>
    <property type="project" value="UniProtKB-KW"/>
</dbReference>
<dbReference type="SUPFAM" id="SSF52540">
    <property type="entry name" value="P-loop containing nucleoside triphosphate hydrolases"/>
    <property type="match status" value="1"/>
</dbReference>
<sequence>MSLCVSGITIHRNGNTLLSDASLAVVPGEVLVVLGPNGAGKSTLLRALAGDIRPSVGSATLNGVCLSAISVSEQAEHRAVVSEAATMAFDYTVRDVVELGWPERLVDRSWITQALAEVLAQSNTASLAGRIFNTLSSGEQQRVMYARGLLQVWRPPGSDSVRYLLLDEPTSNLDVKCSIALMESVRRGAASGLGVVAVLHDLNLAARFADRILLLNRGHVAGEGVTANVMTADLLSHVYETDILVEHHHRLNRLIILI</sequence>
<keyword evidence="4" id="KW-1278">Translocase</keyword>
<organism evidence="7 8">
    <name type="scientific">Parahalioglobus pacificus</name>
    <dbReference type="NCBI Taxonomy" id="930806"/>
    <lineage>
        <taxon>Bacteria</taxon>
        <taxon>Pseudomonadati</taxon>
        <taxon>Pseudomonadota</taxon>
        <taxon>Gammaproteobacteria</taxon>
        <taxon>Cellvibrionales</taxon>
        <taxon>Halieaceae</taxon>
        <taxon>Parahalioglobus</taxon>
    </lineage>
</organism>
<dbReference type="Proteomes" id="UP000644693">
    <property type="component" value="Unassembled WGS sequence"/>
</dbReference>
<dbReference type="InterPro" id="IPR003439">
    <property type="entry name" value="ABC_transporter-like_ATP-bd"/>
</dbReference>
<dbReference type="InterPro" id="IPR027417">
    <property type="entry name" value="P-loop_NTPase"/>
</dbReference>
<dbReference type="Pfam" id="PF00005">
    <property type="entry name" value="ABC_tran"/>
    <property type="match status" value="1"/>
</dbReference>
<dbReference type="CDD" id="cd03214">
    <property type="entry name" value="ABC_Iron-Siderophores_B12_Hemin"/>
    <property type="match status" value="1"/>
</dbReference>
<dbReference type="AlphaFoldDB" id="A0A918XKH0"/>
<gene>
    <name evidence="7" type="primary">hmuV</name>
    <name evidence="7" type="ORF">GCM10007053_23640</name>
</gene>
<evidence type="ECO:0000259" key="6">
    <source>
        <dbReference type="PROSITE" id="PS50893"/>
    </source>
</evidence>
<dbReference type="EMBL" id="BMYM01000002">
    <property type="protein sequence ID" value="GHD35982.1"/>
    <property type="molecule type" value="Genomic_DNA"/>
</dbReference>
<evidence type="ECO:0000256" key="4">
    <source>
        <dbReference type="ARBA" id="ARBA00022967"/>
    </source>
</evidence>
<protein>
    <submittedName>
        <fullName evidence="7">Hemin import ATP-binding protein HmuV</fullName>
    </submittedName>
</protein>
<dbReference type="GO" id="GO:0016887">
    <property type="term" value="F:ATP hydrolysis activity"/>
    <property type="evidence" value="ECO:0007669"/>
    <property type="project" value="InterPro"/>
</dbReference>
<evidence type="ECO:0000256" key="3">
    <source>
        <dbReference type="ARBA" id="ARBA00022840"/>
    </source>
</evidence>
<comment type="function">
    <text evidence="5">Part of the ABC transporter complex HmuTUV involved in hemin import. Responsible for energy coupling to the transport system.</text>
</comment>
<feature type="domain" description="ABC transporter" evidence="6">
    <location>
        <begin position="3"/>
        <end position="242"/>
    </location>
</feature>